<keyword evidence="9" id="KW-0408">Iron</keyword>
<keyword evidence="4" id="KW-0349">Heme</keyword>
<evidence type="ECO:0000256" key="1">
    <source>
        <dbReference type="ARBA" id="ARBA00001971"/>
    </source>
</evidence>
<dbReference type="Pfam" id="PF00067">
    <property type="entry name" value="p450"/>
    <property type="match status" value="1"/>
</dbReference>
<evidence type="ECO:0000256" key="2">
    <source>
        <dbReference type="ARBA" id="ARBA00004167"/>
    </source>
</evidence>
<dbReference type="Gene3D" id="1.10.630.10">
    <property type="entry name" value="Cytochrome P450"/>
    <property type="match status" value="1"/>
</dbReference>
<evidence type="ECO:0000256" key="8">
    <source>
        <dbReference type="ARBA" id="ARBA00023002"/>
    </source>
</evidence>
<reference evidence="11" key="1">
    <citation type="journal article" date="2021" name="Front. Plant Sci.">
        <title>Chromosome-Scale Genome Assembly for Chinese Sour Jujube and Insights Into Its Genome Evolution and Domestication Signature.</title>
        <authorList>
            <person name="Shen L.-Y."/>
            <person name="Luo H."/>
            <person name="Wang X.-L."/>
            <person name="Wang X.-M."/>
            <person name="Qiu X.-J."/>
            <person name="Liu H."/>
            <person name="Zhou S.-S."/>
            <person name="Jia K.-H."/>
            <person name="Nie S."/>
            <person name="Bao Y.-T."/>
            <person name="Zhang R.-G."/>
            <person name="Yun Q.-Z."/>
            <person name="Chai Y.-H."/>
            <person name="Lu J.-Y."/>
            <person name="Li Y."/>
            <person name="Zhao S.-W."/>
            <person name="Mao J.-F."/>
            <person name="Jia S.-G."/>
            <person name="Mao Y.-M."/>
        </authorList>
    </citation>
    <scope>NUCLEOTIDE SEQUENCE</scope>
    <source>
        <strain evidence="11">AT0</strain>
        <tissue evidence="11">Leaf</tissue>
    </source>
</reference>
<evidence type="ECO:0000256" key="9">
    <source>
        <dbReference type="ARBA" id="ARBA00023004"/>
    </source>
</evidence>
<dbReference type="InterPro" id="IPR001128">
    <property type="entry name" value="Cyt_P450"/>
</dbReference>
<dbReference type="InterPro" id="IPR036396">
    <property type="entry name" value="Cyt_P450_sf"/>
</dbReference>
<keyword evidence="7" id="KW-1133">Transmembrane helix</keyword>
<comment type="caution">
    <text evidence="11">The sequence shown here is derived from an EMBL/GenBank/DDBJ whole genome shotgun (WGS) entry which is preliminary data.</text>
</comment>
<organism evidence="11 12">
    <name type="scientific">Ziziphus jujuba var. spinosa</name>
    <dbReference type="NCBI Taxonomy" id="714518"/>
    <lineage>
        <taxon>Eukaryota</taxon>
        <taxon>Viridiplantae</taxon>
        <taxon>Streptophyta</taxon>
        <taxon>Embryophyta</taxon>
        <taxon>Tracheophyta</taxon>
        <taxon>Spermatophyta</taxon>
        <taxon>Magnoliopsida</taxon>
        <taxon>eudicotyledons</taxon>
        <taxon>Gunneridae</taxon>
        <taxon>Pentapetalae</taxon>
        <taxon>rosids</taxon>
        <taxon>fabids</taxon>
        <taxon>Rosales</taxon>
        <taxon>Rhamnaceae</taxon>
        <taxon>Paliureae</taxon>
        <taxon>Ziziphus</taxon>
    </lineage>
</organism>
<evidence type="ECO:0000313" key="12">
    <source>
        <dbReference type="Proteomes" id="UP000813462"/>
    </source>
</evidence>
<dbReference type="AlphaFoldDB" id="A0A978VU25"/>
<keyword evidence="10" id="KW-0472">Membrane</keyword>
<evidence type="ECO:0000256" key="4">
    <source>
        <dbReference type="ARBA" id="ARBA00022617"/>
    </source>
</evidence>
<evidence type="ECO:0000256" key="7">
    <source>
        <dbReference type="ARBA" id="ARBA00022989"/>
    </source>
</evidence>
<evidence type="ECO:0000256" key="5">
    <source>
        <dbReference type="ARBA" id="ARBA00022692"/>
    </source>
</evidence>
<comment type="subcellular location">
    <subcellularLocation>
        <location evidence="2">Membrane</location>
        <topology evidence="2">Single-pass membrane protein</topology>
    </subcellularLocation>
</comment>
<name>A0A978VU25_ZIZJJ</name>
<dbReference type="PANTHER" id="PTHR24286">
    <property type="entry name" value="CYTOCHROME P450 26"/>
    <property type="match status" value="1"/>
</dbReference>
<evidence type="ECO:0000256" key="3">
    <source>
        <dbReference type="ARBA" id="ARBA00010617"/>
    </source>
</evidence>
<evidence type="ECO:0000256" key="10">
    <source>
        <dbReference type="ARBA" id="ARBA00023136"/>
    </source>
</evidence>
<evidence type="ECO:0000256" key="6">
    <source>
        <dbReference type="ARBA" id="ARBA00022723"/>
    </source>
</evidence>
<keyword evidence="6" id="KW-0479">Metal-binding</keyword>
<evidence type="ECO:0000313" key="11">
    <source>
        <dbReference type="EMBL" id="KAH7542320.1"/>
    </source>
</evidence>
<dbReference type="GO" id="GO:0005783">
    <property type="term" value="C:endoplasmic reticulum"/>
    <property type="evidence" value="ECO:0007669"/>
    <property type="project" value="TreeGrafter"/>
</dbReference>
<accession>A0A978VU25</accession>
<gene>
    <name evidence="11" type="ORF">FEM48_Zijuj02G0061100</name>
</gene>
<sequence length="189" mass="21930">MEEQQEVMKRRPNTQKGLNLNKTRQMEYLANVIDETLRRTTISMASFQESIVDVKLNGYIIPKGWKDMVLNRGVHLDPKLHIKPKEFILGRWDNEKPKAGFPSLWSRSQIFPRPGTSQARDHNIPSLFSTLLQNNLIQIGDKELIYFNKYKRTCLIKRVNPEAPINYLPIPAPSDKCLVTVTREASYHL</sequence>
<comment type="cofactor">
    <cofactor evidence="1">
        <name>heme</name>
        <dbReference type="ChEBI" id="CHEBI:30413"/>
    </cofactor>
</comment>
<dbReference type="GO" id="GO:0016125">
    <property type="term" value="P:sterol metabolic process"/>
    <property type="evidence" value="ECO:0007669"/>
    <property type="project" value="TreeGrafter"/>
</dbReference>
<dbReference type="EMBL" id="JAEACU010000002">
    <property type="protein sequence ID" value="KAH7542320.1"/>
    <property type="molecule type" value="Genomic_DNA"/>
</dbReference>
<dbReference type="PANTHER" id="PTHR24286:SF199">
    <property type="entry name" value="CYTOCHROME P450 88D6"/>
    <property type="match status" value="1"/>
</dbReference>
<dbReference type="GO" id="GO:0020037">
    <property type="term" value="F:heme binding"/>
    <property type="evidence" value="ECO:0007669"/>
    <property type="project" value="InterPro"/>
</dbReference>
<dbReference type="GO" id="GO:0010268">
    <property type="term" value="P:brassinosteroid homeostasis"/>
    <property type="evidence" value="ECO:0007669"/>
    <property type="project" value="TreeGrafter"/>
</dbReference>
<keyword evidence="8" id="KW-0560">Oxidoreductase</keyword>
<keyword evidence="5" id="KW-0812">Transmembrane</keyword>
<dbReference type="Proteomes" id="UP000813462">
    <property type="component" value="Unassembled WGS sequence"/>
</dbReference>
<proteinExistence type="inferred from homology"/>
<dbReference type="GO" id="GO:0005506">
    <property type="term" value="F:iron ion binding"/>
    <property type="evidence" value="ECO:0007669"/>
    <property type="project" value="InterPro"/>
</dbReference>
<dbReference type="GO" id="GO:0016020">
    <property type="term" value="C:membrane"/>
    <property type="evidence" value="ECO:0007669"/>
    <property type="project" value="UniProtKB-SubCell"/>
</dbReference>
<dbReference type="SUPFAM" id="SSF48264">
    <property type="entry name" value="Cytochrome P450"/>
    <property type="match status" value="1"/>
</dbReference>
<comment type="similarity">
    <text evidence="3">Belongs to the cytochrome P450 family.</text>
</comment>
<protein>
    <submittedName>
        <fullName evidence="11">Uncharacterized protein</fullName>
    </submittedName>
</protein>
<dbReference type="GO" id="GO:0051777">
    <property type="term" value="F:ent-kaurenoic acid monooxygenase activity"/>
    <property type="evidence" value="ECO:0007669"/>
    <property type="project" value="TreeGrafter"/>
</dbReference>
<dbReference type="GO" id="GO:0016132">
    <property type="term" value="P:brassinosteroid biosynthetic process"/>
    <property type="evidence" value="ECO:0007669"/>
    <property type="project" value="TreeGrafter"/>
</dbReference>